<evidence type="ECO:0000313" key="3">
    <source>
        <dbReference type="Proteomes" id="UP000265845"/>
    </source>
</evidence>
<name>A0A399RHE3_9PROT</name>
<gene>
    <name evidence="2" type="ORF">D1222_01790</name>
</gene>
<sequence>MPAVQPNTEQMTRFAKDAHDGPIVMINLLKFKDKAEYPADAPEAKEGLTGEEAYNRYGAGLVELGNDPQIGVKPVYAGSGQGYLIGGGEEWDRVLVVHYPSRQHMRRMMRDPRYQKAHRHREAGLKYQELIETHPMGAAG</sequence>
<dbReference type="InterPro" id="IPR010753">
    <property type="entry name" value="DUF1330"/>
</dbReference>
<dbReference type="PANTHER" id="PTHR40257">
    <property type="match status" value="1"/>
</dbReference>
<evidence type="ECO:0000313" key="2">
    <source>
        <dbReference type="EMBL" id="RIJ31026.1"/>
    </source>
</evidence>
<organism evidence="2 3">
    <name type="scientific">Henriciella algicola</name>
    <dbReference type="NCBI Taxonomy" id="1608422"/>
    <lineage>
        <taxon>Bacteria</taxon>
        <taxon>Pseudomonadati</taxon>
        <taxon>Pseudomonadota</taxon>
        <taxon>Alphaproteobacteria</taxon>
        <taxon>Hyphomonadales</taxon>
        <taxon>Hyphomonadaceae</taxon>
        <taxon>Henriciella</taxon>
    </lineage>
</organism>
<feature type="domain" description="DUF1330" evidence="1">
    <location>
        <begin position="80"/>
        <end position="127"/>
    </location>
</feature>
<dbReference type="Proteomes" id="UP000265845">
    <property type="component" value="Unassembled WGS sequence"/>
</dbReference>
<dbReference type="AlphaFoldDB" id="A0A399RHE3"/>
<keyword evidence="3" id="KW-1185">Reference proteome</keyword>
<dbReference type="PANTHER" id="PTHR40257:SF1">
    <property type="entry name" value="DUF1330 DOMAIN-CONTAINING PROTEIN"/>
    <property type="match status" value="1"/>
</dbReference>
<dbReference type="EMBL" id="QWGA01000003">
    <property type="protein sequence ID" value="RIJ31026.1"/>
    <property type="molecule type" value="Genomic_DNA"/>
</dbReference>
<dbReference type="OrthoDB" id="8909581at2"/>
<comment type="caution">
    <text evidence="2">The sequence shown here is derived from an EMBL/GenBank/DDBJ whole genome shotgun (WGS) entry which is preliminary data.</text>
</comment>
<dbReference type="SUPFAM" id="SSF54909">
    <property type="entry name" value="Dimeric alpha+beta barrel"/>
    <property type="match status" value="1"/>
</dbReference>
<dbReference type="RefSeq" id="WP_119452526.1">
    <property type="nucleotide sequence ID" value="NZ_QWGA01000003.1"/>
</dbReference>
<accession>A0A399RHE3</accession>
<protein>
    <submittedName>
        <fullName evidence="2">DUF1330 domain-containing protein</fullName>
    </submittedName>
</protein>
<reference evidence="2 3" key="1">
    <citation type="submission" date="2018-08" db="EMBL/GenBank/DDBJ databases">
        <title>Henriciella mobilis sp. nov., isolated from seawater.</title>
        <authorList>
            <person name="Cheng H."/>
            <person name="Wu Y.-H."/>
            <person name="Xu X.-W."/>
            <person name="Guo L.-L."/>
        </authorList>
    </citation>
    <scope>NUCLEOTIDE SEQUENCE [LARGE SCALE GENOMIC DNA]</scope>
    <source>
        <strain evidence="2 3">CCUG67844</strain>
    </source>
</reference>
<dbReference type="Pfam" id="PF07045">
    <property type="entry name" value="DUF1330"/>
    <property type="match status" value="1"/>
</dbReference>
<dbReference type="InterPro" id="IPR011008">
    <property type="entry name" value="Dimeric_a/b-barrel"/>
</dbReference>
<dbReference type="Gene3D" id="3.30.70.100">
    <property type="match status" value="1"/>
</dbReference>
<proteinExistence type="predicted"/>
<evidence type="ECO:0000259" key="1">
    <source>
        <dbReference type="Pfam" id="PF07045"/>
    </source>
</evidence>